<dbReference type="Gene3D" id="3.40.710.10">
    <property type="entry name" value="DD-peptidase/beta-lactamase superfamily"/>
    <property type="match status" value="1"/>
</dbReference>
<feature type="signal peptide" evidence="1">
    <location>
        <begin position="1"/>
        <end position="24"/>
    </location>
</feature>
<gene>
    <name evidence="3" type="ORF">MAR_031238</name>
</gene>
<keyword evidence="1" id="KW-0732">Signal</keyword>
<dbReference type="PANTHER" id="PTHR46825:SF15">
    <property type="entry name" value="BETA-LACTAMASE-RELATED DOMAIN-CONTAINING PROTEIN"/>
    <property type="match status" value="1"/>
</dbReference>
<dbReference type="Proteomes" id="UP001164746">
    <property type="component" value="Chromosome 10"/>
</dbReference>
<dbReference type="InterPro" id="IPR012338">
    <property type="entry name" value="Beta-lactam/transpept-like"/>
</dbReference>
<sequence length="553" mass="62145">MNRRGSDLLTIICLVISISSNAESFDVDEFSRRISEFVESGLRCHDNPGLAISVVRNGETIFSRGFGVKSLTDPGAVTNQTLFGIASLSKAFAATLLLAQIQEDENLSLSTQVRSVLNDTEVFADYLRSHYATLEDLLAHRIGVPSNNNIRFNTNVTRKNLYKRLKYLSPKSGFRTSFTYSNLMYGLVTYISEVIGGKSWEELVTEKLLRPLDMTSTTFMTTADFDDLDLAQGYVDYFGKLYPVPVDFTKRWAELCGSGCIISNANDMAEWMKFHLRGGRNAQSKPVIDTDILEHAHEPQNSISYSSTDKYYKKPILPVTLSTPNYGFGWKVGHYRGWKTSLHTGSTFGYRSMTSLFPDQDFGVFTVFTGDDPSYLFRTNLNLYTADLLLGVDPWLNASTICTFPEPWKSSSKSSSSPPRKDIKPNRDLDLYCGVYSNEAYGNVEIYKNETENVLMGRYGFAVVALYPKSSADYFYAEGRELIKHVKDFSTFKFQSTSSKITQLIIPSFETKDPPVFKLVPNSRRKRNSLTNSSIKVTFSGVLFIVLLTAALL</sequence>
<dbReference type="SUPFAM" id="SSF56601">
    <property type="entry name" value="beta-lactamase/transpeptidase-like"/>
    <property type="match status" value="1"/>
</dbReference>
<keyword evidence="4" id="KW-1185">Reference proteome</keyword>
<dbReference type="EMBL" id="CP111021">
    <property type="protein sequence ID" value="WAR16644.1"/>
    <property type="molecule type" value="Genomic_DNA"/>
</dbReference>
<evidence type="ECO:0000313" key="4">
    <source>
        <dbReference type="Proteomes" id="UP001164746"/>
    </source>
</evidence>
<dbReference type="InterPro" id="IPR001466">
    <property type="entry name" value="Beta-lactam-related"/>
</dbReference>
<accession>A0ABY7F669</accession>
<reference evidence="3" key="1">
    <citation type="submission" date="2022-11" db="EMBL/GenBank/DDBJ databases">
        <title>Centuries of genome instability and evolution in soft-shell clam transmissible cancer (bioRxiv).</title>
        <authorList>
            <person name="Hart S.F.M."/>
            <person name="Yonemitsu M.A."/>
            <person name="Giersch R.M."/>
            <person name="Beal B.F."/>
            <person name="Arriagada G."/>
            <person name="Davis B.W."/>
            <person name="Ostrander E.A."/>
            <person name="Goff S.P."/>
            <person name="Metzger M.J."/>
        </authorList>
    </citation>
    <scope>NUCLEOTIDE SEQUENCE</scope>
    <source>
        <strain evidence="3">MELC-2E11</strain>
        <tissue evidence="3">Siphon/mantle</tissue>
    </source>
</reference>
<organism evidence="3 4">
    <name type="scientific">Mya arenaria</name>
    <name type="common">Soft-shell clam</name>
    <dbReference type="NCBI Taxonomy" id="6604"/>
    <lineage>
        <taxon>Eukaryota</taxon>
        <taxon>Metazoa</taxon>
        <taxon>Spiralia</taxon>
        <taxon>Lophotrochozoa</taxon>
        <taxon>Mollusca</taxon>
        <taxon>Bivalvia</taxon>
        <taxon>Autobranchia</taxon>
        <taxon>Heteroconchia</taxon>
        <taxon>Euheterodonta</taxon>
        <taxon>Imparidentia</taxon>
        <taxon>Neoheterodontei</taxon>
        <taxon>Myida</taxon>
        <taxon>Myoidea</taxon>
        <taxon>Myidae</taxon>
        <taxon>Mya</taxon>
    </lineage>
</organism>
<evidence type="ECO:0000313" key="3">
    <source>
        <dbReference type="EMBL" id="WAR16644.1"/>
    </source>
</evidence>
<dbReference type="InterPro" id="IPR050491">
    <property type="entry name" value="AmpC-like"/>
</dbReference>
<protein>
    <submittedName>
        <fullName evidence="3">GIGA6-like protein</fullName>
    </submittedName>
</protein>
<feature type="chain" id="PRO_5046292437" evidence="1">
    <location>
        <begin position="25"/>
        <end position="553"/>
    </location>
</feature>
<dbReference type="PANTHER" id="PTHR46825">
    <property type="entry name" value="D-ALANYL-D-ALANINE-CARBOXYPEPTIDASE/ENDOPEPTIDASE AMPH"/>
    <property type="match status" value="1"/>
</dbReference>
<proteinExistence type="predicted"/>
<feature type="domain" description="Beta-lactamase-related" evidence="2">
    <location>
        <begin position="39"/>
        <end position="373"/>
    </location>
</feature>
<dbReference type="Gene3D" id="2.40.128.600">
    <property type="match status" value="1"/>
</dbReference>
<dbReference type="Pfam" id="PF00144">
    <property type="entry name" value="Beta-lactamase"/>
    <property type="match status" value="1"/>
</dbReference>
<name>A0ABY7F669_MYAAR</name>
<evidence type="ECO:0000259" key="2">
    <source>
        <dbReference type="Pfam" id="PF00144"/>
    </source>
</evidence>
<evidence type="ECO:0000256" key="1">
    <source>
        <dbReference type="SAM" id="SignalP"/>
    </source>
</evidence>